<evidence type="ECO:0000313" key="3">
    <source>
        <dbReference type="EMBL" id="KAK0137201.1"/>
    </source>
</evidence>
<protein>
    <submittedName>
        <fullName evidence="3">Tumor necrosis factor alpha-induced protein 2</fullName>
    </submittedName>
</protein>
<evidence type="ECO:0000256" key="2">
    <source>
        <dbReference type="SAM" id="MobiDB-lite"/>
    </source>
</evidence>
<sequence length="621" mass="69097">MATLAGPIASPWLGRLVGRLPRLRRPHKRRAQNHVVVPLEEEPSFGAYLDRGQLSRAAEQLIAREERLFGRGDGEVETEVEMEAEVEAARLAADRATLASRVRLALSCSLGSGDAEALRSAVDAVRRDEEQDRRWQQRGGRSPPKWRPGGMRTLHDAALRELVERRMDGASTSTPTGDGAASGQSSVQRELCGYGRRMRGDLGLVVQAVRGCYPAEMDVCNLYARLYHGAFSARLAVLADFGLHHVDCSTILRWVNGNYPDLLTGEVLGGHVDYGRLGPLLPQDLYSPLESQYLSTTQEEVKRRLKLFLKEEEEVWKRGALPTTTEGCFHSPLAIDVLQCIDGAVRETEYILGDQRKAQEVVCLLSEFLDSLGSFLSNVMQTTAGNSKPVLLAHLTCLQQFRDYIVKQADLFPADVKERCVDTLRFLKESVHTALLSPPHYRTVGTSSWLKKSLLGDLLLSLELHIRDLQGPSGSCREELVGQLQVEVTVEYVKRLLKGNLRLKATQHQEQAAQTVSEDAKRLTNMFSGAGSRECWLDGIMSQLAEVLKLQDLPCIQIVVASMGMTYPDLSSKHISSLLKLKCSLTRSDREMVQKALDDCRKQSRTSDPTSPPFFSRVHLK</sequence>
<dbReference type="GO" id="GO:0000145">
    <property type="term" value="C:exocyst"/>
    <property type="evidence" value="ECO:0007669"/>
    <property type="project" value="InterPro"/>
</dbReference>
<dbReference type="PANTHER" id="PTHR21292:SF4">
    <property type="entry name" value="TUMOR NECROSIS FACTOR ALPHA-INDUCED PROTEIN 2"/>
    <property type="match status" value="1"/>
</dbReference>
<dbReference type="GO" id="GO:0000149">
    <property type="term" value="F:SNARE binding"/>
    <property type="evidence" value="ECO:0007669"/>
    <property type="project" value="TreeGrafter"/>
</dbReference>
<keyword evidence="4" id="KW-1185">Reference proteome</keyword>
<dbReference type="Gene3D" id="1.10.357.70">
    <property type="entry name" value="Exocyst complex component Sec6, C-terminal domain"/>
    <property type="match status" value="1"/>
</dbReference>
<comment type="caution">
    <text evidence="3">The sequence shown here is derived from an EMBL/GenBank/DDBJ whole genome shotgun (WGS) entry which is preliminary data.</text>
</comment>
<organism evidence="3 4">
    <name type="scientific">Merluccius polli</name>
    <name type="common">Benguela hake</name>
    <name type="synonym">Merluccius cadenati</name>
    <dbReference type="NCBI Taxonomy" id="89951"/>
    <lineage>
        <taxon>Eukaryota</taxon>
        <taxon>Metazoa</taxon>
        <taxon>Chordata</taxon>
        <taxon>Craniata</taxon>
        <taxon>Vertebrata</taxon>
        <taxon>Euteleostomi</taxon>
        <taxon>Actinopterygii</taxon>
        <taxon>Neopterygii</taxon>
        <taxon>Teleostei</taxon>
        <taxon>Neoteleostei</taxon>
        <taxon>Acanthomorphata</taxon>
        <taxon>Zeiogadaria</taxon>
        <taxon>Gadariae</taxon>
        <taxon>Gadiformes</taxon>
        <taxon>Gadoidei</taxon>
        <taxon>Merlucciidae</taxon>
        <taxon>Merluccius</taxon>
    </lineage>
</organism>
<accession>A0AA47MBT7</accession>
<dbReference type="EMBL" id="JAOPHQ010004934">
    <property type="protein sequence ID" value="KAK0137201.1"/>
    <property type="molecule type" value="Genomic_DNA"/>
</dbReference>
<dbReference type="Proteomes" id="UP001174136">
    <property type="component" value="Unassembled WGS sequence"/>
</dbReference>
<dbReference type="GO" id="GO:0006887">
    <property type="term" value="P:exocytosis"/>
    <property type="evidence" value="ECO:0007669"/>
    <property type="project" value="InterPro"/>
</dbReference>
<dbReference type="Pfam" id="PF06046">
    <property type="entry name" value="Sec6"/>
    <property type="match status" value="1"/>
</dbReference>
<comment type="similarity">
    <text evidence="1">Belongs to the SEC6 family.</text>
</comment>
<dbReference type="AlphaFoldDB" id="A0AA47MBT7"/>
<feature type="region of interest" description="Disordered" evidence="2">
    <location>
        <begin position="127"/>
        <end position="151"/>
    </location>
</feature>
<name>A0AA47MBT7_MERPO</name>
<evidence type="ECO:0000256" key="1">
    <source>
        <dbReference type="ARBA" id="ARBA00009447"/>
    </source>
</evidence>
<gene>
    <name evidence="3" type="primary">TNFAIP2_3</name>
    <name evidence="3" type="ORF">N1851_026601</name>
</gene>
<dbReference type="GO" id="GO:0051601">
    <property type="term" value="P:exocyst localization"/>
    <property type="evidence" value="ECO:0007669"/>
    <property type="project" value="TreeGrafter"/>
</dbReference>
<dbReference type="PANTHER" id="PTHR21292">
    <property type="entry name" value="EXOCYST COMPLEX COMPONENT SEC6-RELATED"/>
    <property type="match status" value="1"/>
</dbReference>
<proteinExistence type="inferred from homology"/>
<dbReference type="InterPro" id="IPR042532">
    <property type="entry name" value="EXOC3/Sec6_C"/>
</dbReference>
<evidence type="ECO:0000313" key="4">
    <source>
        <dbReference type="Proteomes" id="UP001174136"/>
    </source>
</evidence>
<feature type="region of interest" description="Disordered" evidence="2">
    <location>
        <begin position="598"/>
        <end position="621"/>
    </location>
</feature>
<reference evidence="3" key="1">
    <citation type="journal article" date="2023" name="Front. Mar. Sci.">
        <title>A new Merluccius polli reference genome to investigate the effects of global change in West African waters.</title>
        <authorList>
            <person name="Mateo J.L."/>
            <person name="Blanco-Fernandez C."/>
            <person name="Garcia-Vazquez E."/>
            <person name="Machado-Schiaffino G."/>
        </authorList>
    </citation>
    <scope>NUCLEOTIDE SEQUENCE</scope>
    <source>
        <strain evidence="3">C29</strain>
        <tissue evidence="3">Fin</tissue>
    </source>
</reference>
<dbReference type="InterPro" id="IPR010326">
    <property type="entry name" value="EXOC3/Sec6"/>
</dbReference>